<dbReference type="InterPro" id="IPR049006">
    <property type="entry name" value="MsrA_helical"/>
</dbReference>
<organism evidence="7 8">
    <name type="scientific">Paramuricea clavata</name>
    <name type="common">Red gorgonian</name>
    <name type="synonym">Violescent sea-whip</name>
    <dbReference type="NCBI Taxonomy" id="317549"/>
    <lineage>
        <taxon>Eukaryota</taxon>
        <taxon>Metazoa</taxon>
        <taxon>Cnidaria</taxon>
        <taxon>Anthozoa</taxon>
        <taxon>Octocorallia</taxon>
        <taxon>Malacalcyonacea</taxon>
        <taxon>Plexauridae</taxon>
        <taxon>Paramuricea</taxon>
    </lineage>
</organism>
<evidence type="ECO:0000256" key="2">
    <source>
        <dbReference type="ARBA" id="ARBA00012502"/>
    </source>
</evidence>
<feature type="non-terminal residue" evidence="7">
    <location>
        <position position="152"/>
    </location>
</feature>
<evidence type="ECO:0000256" key="1">
    <source>
        <dbReference type="ARBA" id="ARBA00005591"/>
    </source>
</evidence>
<name>A0A6S7K377_PARCT</name>
<dbReference type="PANTHER" id="PTHR43774">
    <property type="entry name" value="PEPTIDE METHIONINE SULFOXIDE REDUCTASE"/>
    <property type="match status" value="1"/>
</dbReference>
<accession>A0A6S7K377</accession>
<dbReference type="PANTHER" id="PTHR43774:SF1">
    <property type="entry name" value="PEPTIDE METHIONINE SULFOXIDE REDUCTASE MSRA 2"/>
    <property type="match status" value="1"/>
</dbReference>
<gene>
    <name evidence="7" type="ORF">PACLA_8A088165</name>
</gene>
<dbReference type="AlphaFoldDB" id="A0A6S7K377"/>
<dbReference type="SUPFAM" id="SSF55068">
    <property type="entry name" value="Peptide methionine sulfoxide reductase"/>
    <property type="match status" value="1"/>
</dbReference>
<evidence type="ECO:0000259" key="6">
    <source>
        <dbReference type="Pfam" id="PF20939"/>
    </source>
</evidence>
<dbReference type="GO" id="GO:0008113">
    <property type="term" value="F:peptide-methionine (S)-S-oxide reductase activity"/>
    <property type="evidence" value="ECO:0007669"/>
    <property type="project" value="UniProtKB-EC"/>
</dbReference>
<dbReference type="Gene3D" id="3.30.1060.10">
    <property type="entry name" value="Peptide methionine sulphoxide reductase MsrA"/>
    <property type="match status" value="1"/>
</dbReference>
<comment type="similarity">
    <text evidence="1">Belongs to the MsrA Met sulfoxide reductase family.</text>
</comment>
<evidence type="ECO:0000259" key="5">
    <source>
        <dbReference type="Pfam" id="PF01625"/>
    </source>
</evidence>
<dbReference type="EMBL" id="CACRXK020023545">
    <property type="protein sequence ID" value="CAB4037861.1"/>
    <property type="molecule type" value="Genomic_DNA"/>
</dbReference>
<dbReference type="EC" id="1.8.4.11" evidence="2"/>
<dbReference type="InterPro" id="IPR036509">
    <property type="entry name" value="Met_Sox_Rdtase_MsrA_sf"/>
</dbReference>
<feature type="domain" description="Selenoprotein methionine sulfoxide reductase A helical" evidence="6">
    <location>
        <begin position="103"/>
        <end position="142"/>
    </location>
</feature>
<protein>
    <recommendedName>
        <fullName evidence="2">peptide-methionine (S)-S-oxide reductase</fullName>
        <ecNumber evidence="2">1.8.4.11</ecNumber>
    </recommendedName>
    <alternativeName>
        <fullName evidence="4">Peptide-methionine (S)-S-oxide reductase</fullName>
    </alternativeName>
</protein>
<dbReference type="Proteomes" id="UP001152795">
    <property type="component" value="Unassembled WGS sequence"/>
</dbReference>
<dbReference type="Pfam" id="PF20939">
    <property type="entry name" value="MsrA_helical"/>
    <property type="match status" value="1"/>
</dbReference>
<dbReference type="InterPro" id="IPR002569">
    <property type="entry name" value="Met_Sox_Rdtase_MsrA_dom"/>
</dbReference>
<dbReference type="OrthoDB" id="77405at2759"/>
<evidence type="ECO:0000313" key="8">
    <source>
        <dbReference type="Proteomes" id="UP001152795"/>
    </source>
</evidence>
<evidence type="ECO:0000313" key="7">
    <source>
        <dbReference type="EMBL" id="CAB4037861.1"/>
    </source>
</evidence>
<keyword evidence="8" id="KW-1185">Reference proteome</keyword>
<comment type="caution">
    <text evidence="7">The sequence shown here is derived from an EMBL/GenBank/DDBJ whole genome shotgun (WGS) entry which is preliminary data.</text>
</comment>
<proteinExistence type="inferred from homology"/>
<reference evidence="7" key="1">
    <citation type="submission" date="2020-04" db="EMBL/GenBank/DDBJ databases">
        <authorList>
            <person name="Alioto T."/>
            <person name="Alioto T."/>
            <person name="Gomez Garrido J."/>
        </authorList>
    </citation>
    <scope>NUCLEOTIDE SEQUENCE</scope>
    <source>
        <strain evidence="7">A484AB</strain>
    </source>
</reference>
<feature type="domain" description="Peptide methionine sulphoxide reductase MsrA" evidence="5">
    <location>
        <begin position="2"/>
        <end position="91"/>
    </location>
</feature>
<sequence>GDHTETLQVEYDPKVTNYSNLLKVFWEGHNYVQKRSPQYKSAIFYHNEEQKRLAEESAKVEQNRLKQTIATDILPADSFYDAEDYHQKYRLRGHGDIVGLLQLNNEELKDSTIAARLNGYLGQNGSKKQFDAEVKTLNLTPDVANAVRKVLF</sequence>
<evidence type="ECO:0000256" key="4">
    <source>
        <dbReference type="ARBA" id="ARBA00030643"/>
    </source>
</evidence>
<dbReference type="Pfam" id="PF01625">
    <property type="entry name" value="PMSR"/>
    <property type="match status" value="1"/>
</dbReference>
<evidence type="ECO:0000256" key="3">
    <source>
        <dbReference type="ARBA" id="ARBA00023002"/>
    </source>
</evidence>
<keyword evidence="3" id="KW-0560">Oxidoreductase</keyword>